<sequence>MANDPYSNALSFLSEIEKYLRPEYKKYLSRLTKPQNIHKGKIKVKMDDGKQKEFVAFRSQHSDALGPFKGGIRFHQNVTESEVKALSLWMSIKCSVAGIPLGGGKGGIIVDPKKLSPLELERLSRAYAKFIAPIIGEKKDVPAPDVNTTPQIMAWMLDEYEKIIGYKAPGTFTGKPLALGGSKGRTKATGYGGVLALKYLLDQLKKEKKAKWVEKPVSQMSIAVQGFGNVGYYFAQIASDAGFKIVAASDSRSGIYVKDGLDPKATLVCKKGKGTIDGCYCVDGQCSIHKGKKISNEELLELPVDILVPGALESVITEKNANKIKAKVIVEMANGPTTPEADEILTKKGVYIIPDVYANSGGVSVSYFEWAQNLSGYYWSEEMVDERLAQLMRSSFLHIWKRYISLSKEFKNGISLRLAAYLLAVERILEAEKLRRP</sequence>
<dbReference type="GO" id="GO:0006538">
    <property type="term" value="P:L-glutamate catabolic process"/>
    <property type="evidence" value="ECO:0007669"/>
    <property type="project" value="TreeGrafter"/>
</dbReference>
<dbReference type="Proteomes" id="UP000177418">
    <property type="component" value="Unassembled WGS sequence"/>
</dbReference>
<keyword evidence="5" id="KW-0547">Nucleotide-binding</keyword>
<dbReference type="CDD" id="cd01076">
    <property type="entry name" value="NAD_bind_1_Glu_DH"/>
    <property type="match status" value="1"/>
</dbReference>
<keyword evidence="5" id="KW-0520">NAD</keyword>
<evidence type="ECO:0000259" key="8">
    <source>
        <dbReference type="SMART" id="SM00839"/>
    </source>
</evidence>
<feature type="binding site" evidence="5">
    <location>
        <position position="69"/>
    </location>
    <ligand>
        <name>substrate</name>
    </ligand>
</feature>
<dbReference type="InterPro" id="IPR046346">
    <property type="entry name" value="Aminoacid_DH-like_N_sf"/>
</dbReference>
<accession>A0A1F7JHF5</accession>
<dbReference type="Gene3D" id="3.40.50.10860">
    <property type="entry name" value="Leucine Dehydrogenase, chain A, domain 1"/>
    <property type="match status" value="1"/>
</dbReference>
<dbReference type="SUPFAM" id="SSF53223">
    <property type="entry name" value="Aminoacid dehydrogenase-like, N-terminal domain"/>
    <property type="match status" value="1"/>
</dbReference>
<evidence type="ECO:0000256" key="7">
    <source>
        <dbReference type="RuleBase" id="RU004417"/>
    </source>
</evidence>
<name>A0A1F7JHF5_9BACT</name>
<evidence type="ECO:0000313" key="9">
    <source>
        <dbReference type="EMBL" id="OGK55034.1"/>
    </source>
</evidence>
<evidence type="ECO:0000313" key="10">
    <source>
        <dbReference type="Proteomes" id="UP000177418"/>
    </source>
</evidence>
<dbReference type="InterPro" id="IPR033922">
    <property type="entry name" value="NAD_bind_Glu_DH"/>
</dbReference>
<dbReference type="GO" id="GO:0000166">
    <property type="term" value="F:nucleotide binding"/>
    <property type="evidence" value="ECO:0007669"/>
    <property type="project" value="UniProtKB-KW"/>
</dbReference>
<feature type="active site" description="Proton donor" evidence="4">
    <location>
        <position position="105"/>
    </location>
</feature>
<dbReference type="Gene3D" id="3.40.50.720">
    <property type="entry name" value="NAD(P)-binding Rossmann-like Domain"/>
    <property type="match status" value="1"/>
</dbReference>
<feature type="binding site" evidence="5">
    <location>
        <position position="229"/>
    </location>
    <ligand>
        <name>NAD(+)</name>
        <dbReference type="ChEBI" id="CHEBI:57540"/>
    </ligand>
</feature>
<feature type="binding site" evidence="5">
    <location>
        <position position="366"/>
    </location>
    <ligand>
        <name>substrate</name>
    </ligand>
</feature>
<dbReference type="InterPro" id="IPR006095">
    <property type="entry name" value="Glu/Leu/Phe/Val/Trp_DH"/>
</dbReference>
<protein>
    <recommendedName>
        <fullName evidence="3">Glutamate dehydrogenase</fullName>
    </recommendedName>
</protein>
<evidence type="ECO:0000256" key="4">
    <source>
        <dbReference type="PIRSR" id="PIRSR000185-1"/>
    </source>
</evidence>
<evidence type="ECO:0000256" key="2">
    <source>
        <dbReference type="ARBA" id="ARBA00023002"/>
    </source>
</evidence>
<dbReference type="PIRSF" id="PIRSF000185">
    <property type="entry name" value="Glu_DH"/>
    <property type="match status" value="1"/>
</dbReference>
<dbReference type="InterPro" id="IPR006096">
    <property type="entry name" value="Glu/Leu/Phe/Val/Trp_DH_C"/>
</dbReference>
<dbReference type="InterPro" id="IPR033524">
    <property type="entry name" value="Glu/Leu/Phe/Val_DH_AS"/>
</dbReference>
<evidence type="ECO:0000256" key="6">
    <source>
        <dbReference type="PIRSR" id="PIRSR000185-3"/>
    </source>
</evidence>
<reference evidence="9 10" key="1">
    <citation type="journal article" date="2016" name="Nat. Commun.">
        <title>Thousands of microbial genomes shed light on interconnected biogeochemical processes in an aquifer system.</title>
        <authorList>
            <person name="Anantharaman K."/>
            <person name="Brown C.T."/>
            <person name="Hug L.A."/>
            <person name="Sharon I."/>
            <person name="Castelle C.J."/>
            <person name="Probst A.J."/>
            <person name="Thomas B.C."/>
            <person name="Singh A."/>
            <person name="Wilkins M.J."/>
            <person name="Karaoz U."/>
            <person name="Brodie E.L."/>
            <person name="Williams K.H."/>
            <person name="Hubbard S.S."/>
            <person name="Banfield J.F."/>
        </authorList>
    </citation>
    <scope>NUCLEOTIDE SEQUENCE [LARGE SCALE GENOMIC DNA]</scope>
</reference>
<dbReference type="SMART" id="SM00839">
    <property type="entry name" value="ELFV_dehydrog"/>
    <property type="match status" value="1"/>
</dbReference>
<feature type="binding site" evidence="5">
    <location>
        <position position="189"/>
    </location>
    <ligand>
        <name>NAD(+)</name>
        <dbReference type="ChEBI" id="CHEBI:57540"/>
    </ligand>
</feature>
<dbReference type="AlphaFoldDB" id="A0A1F7JHF5"/>
<dbReference type="Pfam" id="PF00208">
    <property type="entry name" value="ELFV_dehydrog"/>
    <property type="match status" value="1"/>
</dbReference>
<dbReference type="InterPro" id="IPR014362">
    <property type="entry name" value="Glu_DH"/>
</dbReference>
<gene>
    <name evidence="9" type="ORF">A3H78_00985</name>
</gene>
<dbReference type="EMBL" id="MGAV01000012">
    <property type="protein sequence ID" value="OGK55034.1"/>
    <property type="molecule type" value="Genomic_DNA"/>
</dbReference>
<dbReference type="PROSITE" id="PS00074">
    <property type="entry name" value="GLFV_DEHYDROGENASE"/>
    <property type="match status" value="1"/>
</dbReference>
<dbReference type="InterPro" id="IPR006097">
    <property type="entry name" value="Glu/Leu/Phe/Val/Trp_DH_dimer"/>
</dbReference>
<organism evidence="9 10">
    <name type="scientific">Candidatus Roizmanbacteria bacterium RIFCSPLOWO2_02_FULL_36_11</name>
    <dbReference type="NCBI Taxonomy" id="1802071"/>
    <lineage>
        <taxon>Bacteria</taxon>
        <taxon>Candidatus Roizmaniibacteriota</taxon>
    </lineage>
</organism>
<dbReference type="GO" id="GO:0004352">
    <property type="term" value="F:glutamate dehydrogenase (NAD+) activity"/>
    <property type="evidence" value="ECO:0007669"/>
    <property type="project" value="TreeGrafter"/>
</dbReference>
<keyword evidence="2 3" id="KW-0560">Oxidoreductase</keyword>
<evidence type="ECO:0000256" key="3">
    <source>
        <dbReference type="PIRNR" id="PIRNR000185"/>
    </source>
</evidence>
<dbReference type="SUPFAM" id="SSF51735">
    <property type="entry name" value="NAD(P)-binding Rossmann-fold domains"/>
    <property type="match status" value="1"/>
</dbReference>
<feature type="site" description="Important for catalysis" evidence="6">
    <location>
        <position position="145"/>
    </location>
</feature>
<dbReference type="PRINTS" id="PR00082">
    <property type="entry name" value="GLFDHDRGNASE"/>
</dbReference>
<feature type="domain" description="Glutamate/phenylalanine/leucine/valine/L-tryptophan dehydrogenase C-terminal" evidence="8">
    <location>
        <begin position="182"/>
        <end position="436"/>
    </location>
</feature>
<evidence type="ECO:0000256" key="1">
    <source>
        <dbReference type="ARBA" id="ARBA00006382"/>
    </source>
</evidence>
<dbReference type="InterPro" id="IPR036291">
    <property type="entry name" value="NAD(P)-bd_dom_sf"/>
</dbReference>
<comment type="similarity">
    <text evidence="1 3 7">Belongs to the Glu/Leu/Phe/Val dehydrogenases family.</text>
</comment>
<proteinExistence type="inferred from homology"/>
<comment type="caution">
    <text evidence="9">The sequence shown here is derived from an EMBL/GenBank/DDBJ whole genome shotgun (WGS) entry which is preliminary data.</text>
</comment>
<dbReference type="PANTHER" id="PTHR11606">
    <property type="entry name" value="GLUTAMATE DEHYDROGENASE"/>
    <property type="match status" value="1"/>
</dbReference>
<dbReference type="PANTHER" id="PTHR11606:SF13">
    <property type="entry name" value="GLUTAMATE DEHYDROGENASE 1, MITOCHONDRIAL"/>
    <property type="match status" value="1"/>
</dbReference>
<evidence type="ECO:0000256" key="5">
    <source>
        <dbReference type="PIRSR" id="PIRSR000185-2"/>
    </source>
</evidence>
<feature type="binding site" evidence="5">
    <location>
        <position position="93"/>
    </location>
    <ligand>
        <name>substrate</name>
    </ligand>
</feature>
<dbReference type="Pfam" id="PF02812">
    <property type="entry name" value="ELFV_dehydrog_N"/>
    <property type="match status" value="1"/>
</dbReference>